<evidence type="ECO:0000256" key="1">
    <source>
        <dbReference type="SAM" id="MobiDB-lite"/>
    </source>
</evidence>
<protein>
    <submittedName>
        <fullName evidence="3">Uncharacterized protein</fullName>
    </submittedName>
</protein>
<dbReference type="Proteomes" id="UP001305606">
    <property type="component" value="Chromosome"/>
</dbReference>
<dbReference type="InterPro" id="IPR032710">
    <property type="entry name" value="NTF2-like_dom_sf"/>
</dbReference>
<keyword evidence="2" id="KW-0812">Transmembrane</keyword>
<keyword evidence="4" id="KW-1185">Reference proteome</keyword>
<accession>A0ABY9V8C1</accession>
<reference evidence="3 4" key="1">
    <citation type="submission" date="2023-02" db="EMBL/GenBank/DDBJ databases">
        <title>Streptomyces sp. SCA4-21 with antifungal activity against Fusarium oxysporum f. sp. cubense, Streptomyces sp. SCA2-17 with antifungal activity against Fusarium oxysporum f. sp. cubense.</title>
        <authorList>
            <person name="Qi D."/>
        </authorList>
    </citation>
    <scope>NUCLEOTIDE SEQUENCE [LARGE SCALE GENOMIC DNA]</scope>
    <source>
        <strain evidence="3 4">SCA4-21</strain>
    </source>
</reference>
<name>A0ABY9V8C1_9ACTN</name>
<evidence type="ECO:0000256" key="2">
    <source>
        <dbReference type="SAM" id="Phobius"/>
    </source>
</evidence>
<proteinExistence type="predicted"/>
<feature type="compositionally biased region" description="Polar residues" evidence="1">
    <location>
        <begin position="1"/>
        <end position="13"/>
    </location>
</feature>
<dbReference type="RefSeq" id="WP_311039238.1">
    <property type="nucleotide sequence ID" value="NZ_CP117522.1"/>
</dbReference>
<feature type="region of interest" description="Disordered" evidence="1">
    <location>
        <begin position="59"/>
        <end position="113"/>
    </location>
</feature>
<keyword evidence="2" id="KW-0472">Membrane</keyword>
<sequence>MSNWDANAQRWVQSPSSSGAGPGLPPPDDGSQRLLIVAIVTLLLCAAAGTGIWMLAHHQGGGSPRQEAPLLTPSDMATDTWTATPAFPETDEPSPTDWPSPEATPSADDGPDATVTSYFDAINEGDYTTAWNLGGKNLDNSYSAFVSGFSETQRDEVTIVSVQGDTVSVDLVSFQTDGTQRSFTGTYTVRDGVITGADMRRTS</sequence>
<dbReference type="EMBL" id="CP117522">
    <property type="protein sequence ID" value="WNF00892.1"/>
    <property type="molecule type" value="Genomic_DNA"/>
</dbReference>
<dbReference type="SUPFAM" id="SSF54427">
    <property type="entry name" value="NTF2-like"/>
    <property type="match status" value="1"/>
</dbReference>
<feature type="transmembrane region" description="Helical" evidence="2">
    <location>
        <begin position="34"/>
        <end position="56"/>
    </location>
</feature>
<evidence type="ECO:0000313" key="3">
    <source>
        <dbReference type="EMBL" id="WNF00892.1"/>
    </source>
</evidence>
<evidence type="ECO:0000313" key="4">
    <source>
        <dbReference type="Proteomes" id="UP001305606"/>
    </source>
</evidence>
<keyword evidence="2" id="KW-1133">Transmembrane helix</keyword>
<gene>
    <name evidence="3" type="ORF">PS467_38950</name>
</gene>
<feature type="region of interest" description="Disordered" evidence="1">
    <location>
        <begin position="1"/>
        <end position="27"/>
    </location>
</feature>
<organism evidence="3 4">
    <name type="scientific">Streptomyces luomodiensis</name>
    <dbReference type="NCBI Taxonomy" id="3026192"/>
    <lineage>
        <taxon>Bacteria</taxon>
        <taxon>Bacillati</taxon>
        <taxon>Actinomycetota</taxon>
        <taxon>Actinomycetes</taxon>
        <taxon>Kitasatosporales</taxon>
        <taxon>Streptomycetaceae</taxon>
        <taxon>Streptomyces</taxon>
    </lineage>
</organism>